<evidence type="ECO:0000313" key="3">
    <source>
        <dbReference type="Proteomes" id="UP000292544"/>
    </source>
</evidence>
<organism evidence="2 3">
    <name type="scientific">Corallincola spongiicola</name>
    <dbReference type="NCBI Taxonomy" id="2520508"/>
    <lineage>
        <taxon>Bacteria</taxon>
        <taxon>Pseudomonadati</taxon>
        <taxon>Pseudomonadota</taxon>
        <taxon>Gammaproteobacteria</taxon>
        <taxon>Alteromonadales</taxon>
        <taxon>Psychromonadaceae</taxon>
        <taxon>Corallincola</taxon>
    </lineage>
</organism>
<keyword evidence="3" id="KW-1185">Reference proteome</keyword>
<name>A0ABY1WLW9_9GAMM</name>
<gene>
    <name evidence="2" type="ORF">EXY25_16355</name>
</gene>
<dbReference type="Proteomes" id="UP000292544">
    <property type="component" value="Unassembled WGS sequence"/>
</dbReference>
<proteinExistence type="predicted"/>
<evidence type="ECO:0000313" key="2">
    <source>
        <dbReference type="EMBL" id="TAA41806.1"/>
    </source>
</evidence>
<sequence length="99" mass="11197">MKKTKLNIDWKKGAPQQKGVYLVAMYYSTGFGSCDFAFWNGEAWDVQQKVVGWTSVGVITDTFTTNWPEWDDNMAEIEDSLRKNPPKPSATTISLNSIN</sequence>
<dbReference type="RefSeq" id="WP_130567697.1">
    <property type="nucleotide sequence ID" value="NZ_SHLY01000007.1"/>
</dbReference>
<feature type="compositionally biased region" description="Polar residues" evidence="1">
    <location>
        <begin position="89"/>
        <end position="99"/>
    </location>
</feature>
<evidence type="ECO:0000256" key="1">
    <source>
        <dbReference type="SAM" id="MobiDB-lite"/>
    </source>
</evidence>
<comment type="caution">
    <text evidence="2">The sequence shown here is derived from an EMBL/GenBank/DDBJ whole genome shotgun (WGS) entry which is preliminary data.</text>
</comment>
<accession>A0ABY1WLW9</accession>
<dbReference type="EMBL" id="SHLY01000007">
    <property type="protein sequence ID" value="TAA41806.1"/>
    <property type="molecule type" value="Genomic_DNA"/>
</dbReference>
<feature type="region of interest" description="Disordered" evidence="1">
    <location>
        <begin position="79"/>
        <end position="99"/>
    </location>
</feature>
<dbReference type="PROSITE" id="PS51257">
    <property type="entry name" value="PROKAR_LIPOPROTEIN"/>
    <property type="match status" value="1"/>
</dbReference>
<protein>
    <submittedName>
        <fullName evidence="2">Uncharacterized protein</fullName>
    </submittedName>
</protein>
<reference evidence="3" key="1">
    <citation type="submission" date="2019-02" db="EMBL/GenBank/DDBJ databases">
        <title>Draft genome sequence of Muricauda sp. 176CP4-71.</title>
        <authorList>
            <person name="Park J.-S."/>
        </authorList>
    </citation>
    <scope>NUCLEOTIDE SEQUENCE [LARGE SCALE GENOMIC DNA]</scope>
    <source>
        <strain evidence="3">176GS2-150</strain>
    </source>
</reference>